<dbReference type="STRING" id="41875.K8FDE9"/>
<organism evidence="7 8">
    <name type="scientific">Bathycoccus prasinos</name>
    <dbReference type="NCBI Taxonomy" id="41875"/>
    <lineage>
        <taxon>Eukaryota</taxon>
        <taxon>Viridiplantae</taxon>
        <taxon>Chlorophyta</taxon>
        <taxon>Mamiellophyceae</taxon>
        <taxon>Mamiellales</taxon>
        <taxon>Bathycoccaceae</taxon>
        <taxon>Bathycoccus</taxon>
    </lineage>
</organism>
<keyword evidence="8" id="KW-1185">Reference proteome</keyword>
<feature type="transmembrane region" description="Helical" evidence="6">
    <location>
        <begin position="391"/>
        <end position="409"/>
    </location>
</feature>
<dbReference type="PANTHER" id="PTHR20661:SF0">
    <property type="entry name" value="PHOSPHATIDYLINOSITOL-GLYCAN BIOSYNTHESIS CLASS W PROTEIN"/>
    <property type="match status" value="1"/>
</dbReference>
<dbReference type="OrthoDB" id="15270at2759"/>
<dbReference type="GO" id="GO:0032216">
    <property type="term" value="F:glucosaminyl-phosphatidylinositol O-acyltransferase activity"/>
    <property type="evidence" value="ECO:0007669"/>
    <property type="project" value="TreeGrafter"/>
</dbReference>
<dbReference type="PANTHER" id="PTHR20661">
    <property type="entry name" value="PHOSPHATIDYLINOSITOL-GLYCAN BIOSYNTHESIS CLASS W PROTEIN"/>
    <property type="match status" value="1"/>
</dbReference>
<dbReference type="GO" id="GO:0016020">
    <property type="term" value="C:membrane"/>
    <property type="evidence" value="ECO:0007669"/>
    <property type="project" value="UniProtKB-SubCell"/>
</dbReference>
<feature type="transmembrane region" description="Helical" evidence="6">
    <location>
        <begin position="297"/>
        <end position="317"/>
    </location>
</feature>
<keyword evidence="3 6" id="KW-1133">Transmembrane helix</keyword>
<dbReference type="AlphaFoldDB" id="K8FDE9"/>
<feature type="transmembrane region" description="Helical" evidence="6">
    <location>
        <begin position="489"/>
        <end position="508"/>
    </location>
</feature>
<dbReference type="GO" id="GO:0005783">
    <property type="term" value="C:endoplasmic reticulum"/>
    <property type="evidence" value="ECO:0007669"/>
    <property type="project" value="TreeGrafter"/>
</dbReference>
<dbReference type="Pfam" id="PF06423">
    <property type="entry name" value="GWT1"/>
    <property type="match status" value="1"/>
</dbReference>
<feature type="transmembrane region" description="Helical" evidence="6">
    <location>
        <begin position="421"/>
        <end position="441"/>
    </location>
</feature>
<evidence type="ECO:0000256" key="5">
    <source>
        <dbReference type="SAM" id="MobiDB-lite"/>
    </source>
</evidence>
<protein>
    <submittedName>
        <fullName evidence="7">GPI-anchored wall transfer protein 1</fullName>
    </submittedName>
</protein>
<dbReference type="GO" id="GO:0006506">
    <property type="term" value="P:GPI anchor biosynthetic process"/>
    <property type="evidence" value="ECO:0007669"/>
    <property type="project" value="InterPro"/>
</dbReference>
<evidence type="ECO:0000256" key="1">
    <source>
        <dbReference type="ARBA" id="ARBA00004141"/>
    </source>
</evidence>
<comment type="subcellular location">
    <subcellularLocation>
        <location evidence="1">Membrane</location>
        <topology evidence="1">Multi-pass membrane protein</topology>
    </subcellularLocation>
</comment>
<evidence type="ECO:0000256" key="3">
    <source>
        <dbReference type="ARBA" id="ARBA00022989"/>
    </source>
</evidence>
<feature type="region of interest" description="Disordered" evidence="5">
    <location>
        <begin position="198"/>
        <end position="221"/>
    </location>
</feature>
<evidence type="ECO:0000256" key="2">
    <source>
        <dbReference type="ARBA" id="ARBA00022692"/>
    </source>
</evidence>
<name>K8FDE9_9CHLO</name>
<reference evidence="7 8" key="1">
    <citation type="submission" date="2011-10" db="EMBL/GenBank/DDBJ databases">
        <authorList>
            <person name="Genoscope - CEA"/>
        </authorList>
    </citation>
    <scope>NUCLEOTIDE SEQUENCE [LARGE SCALE GENOMIC DNA]</scope>
    <source>
        <strain evidence="7 8">RCC 1105</strain>
    </source>
</reference>
<gene>
    <name evidence="7" type="ordered locus">Bathy17g00330</name>
</gene>
<evidence type="ECO:0000313" key="7">
    <source>
        <dbReference type="EMBL" id="CCO20408.1"/>
    </source>
</evidence>
<dbReference type="Proteomes" id="UP000198341">
    <property type="component" value="Chromosome 17"/>
</dbReference>
<dbReference type="RefSeq" id="XP_007508304.1">
    <property type="nucleotide sequence ID" value="XM_007508242.1"/>
</dbReference>
<feature type="transmembrane region" description="Helical" evidence="6">
    <location>
        <begin position="461"/>
        <end position="477"/>
    </location>
</feature>
<feature type="transmembrane region" description="Helical" evidence="6">
    <location>
        <begin position="266"/>
        <end position="285"/>
    </location>
</feature>
<proteinExistence type="predicted"/>
<sequence length="521" mass="59053">MTEGRREGGGIGGFFRYDGRLKSETNRAFGREEDGNAFEIFFLTLFVLESVGVRCRREIKDFDEDDKDFDKLLSLQNRWRDFLHVLFPTILCVFHPKLSGALGAILCLRRIGFSSSSLKKDRNTNTNTNSTTAWLNLYRSAMLLSACSAILAIDFSQMPRRLGKTKDYGVSLMDVGAGSFVASASCVKWRRSERSVNRRGNSRSSINSSSSNGSRGEEGASSSGEVFLRMMKRASISFILGFARYVSVKRSGYQLVEEEYGPMWNFFFSLAVIDILSTAIVCACGRFITGKYRMRNTFIVASSIAILVELLLGRNVVYDAKNTTMKLESWLLLPTKERGAFPTKYTDVVSFVTLNREGAFSCVGMTSLHFFGRFFGEYVHTKKSEGDLRRAVWLALMLWIASYTSIDVLKIIKPSRRLCNFGYILWMSTYNVSAMVVMAFIHEQYHTVPSILQRANASPMLVFLFANITTGLFNFILKDEIMRVHAFLAYVLMGWHMELIHMCINVLARMKSKQAQKKKTN</sequence>
<evidence type="ECO:0000256" key="6">
    <source>
        <dbReference type="SAM" id="Phobius"/>
    </source>
</evidence>
<dbReference type="GO" id="GO:0072659">
    <property type="term" value="P:protein localization to plasma membrane"/>
    <property type="evidence" value="ECO:0007669"/>
    <property type="project" value="TreeGrafter"/>
</dbReference>
<dbReference type="KEGG" id="bpg:Bathy17g00330"/>
<dbReference type="EMBL" id="FO082262">
    <property type="protein sequence ID" value="CCO20408.1"/>
    <property type="molecule type" value="Genomic_DNA"/>
</dbReference>
<keyword evidence="2 6" id="KW-0812">Transmembrane</keyword>
<dbReference type="InterPro" id="IPR009447">
    <property type="entry name" value="PIGW/GWT1"/>
</dbReference>
<keyword evidence="4 6" id="KW-0472">Membrane</keyword>
<dbReference type="GeneID" id="19010924"/>
<dbReference type="eggNOG" id="KOG0411">
    <property type="taxonomic scope" value="Eukaryota"/>
</dbReference>
<evidence type="ECO:0000313" key="8">
    <source>
        <dbReference type="Proteomes" id="UP000198341"/>
    </source>
</evidence>
<accession>K8FDE9</accession>
<evidence type="ECO:0000256" key="4">
    <source>
        <dbReference type="ARBA" id="ARBA00023136"/>
    </source>
</evidence>